<accession>B3V5R1</accession>
<proteinExistence type="inferred from homology"/>
<dbReference type="Pfam" id="PF01984">
    <property type="entry name" value="dsDNA_bind"/>
    <property type="match status" value="1"/>
</dbReference>
<organism evidence="2">
    <name type="scientific">uncultured marine crenarchaeote AD1000-325-A12</name>
    <dbReference type="NCBI Taxonomy" id="526639"/>
    <lineage>
        <taxon>Archaea</taxon>
        <taxon>Nitrososphaerota</taxon>
        <taxon>Nitrososphaeria</taxon>
        <taxon>Nitrosopumilales</taxon>
        <taxon>environmental samples</taxon>
    </lineage>
</organism>
<name>B3V5R1_9ARCH</name>
<dbReference type="GO" id="GO:0005829">
    <property type="term" value="C:cytosol"/>
    <property type="evidence" value="ECO:0007669"/>
    <property type="project" value="TreeGrafter"/>
</dbReference>
<reference evidence="2" key="2">
    <citation type="submission" date="2008-05" db="EMBL/GenBank/DDBJ databases">
        <authorList>
            <person name="Martin-Cuadrado A.-B."/>
            <person name="Rodriguez-Valera F."/>
            <person name="Moreira D."/>
            <person name="Alba J.-C."/>
            <person name="Ivars-Martinez E."/>
            <person name="Henn M.R."/>
            <person name="Talla E."/>
            <person name="Lopez-Garcia P."/>
        </authorList>
    </citation>
    <scope>NUCLEOTIDE SEQUENCE</scope>
</reference>
<evidence type="ECO:0000256" key="1">
    <source>
        <dbReference type="ARBA" id="ARBA00010490"/>
    </source>
</evidence>
<evidence type="ECO:0008006" key="3">
    <source>
        <dbReference type="Google" id="ProtNLM"/>
    </source>
</evidence>
<dbReference type="PANTHER" id="PTHR10840:SF0">
    <property type="entry name" value="PROGRAMMED CELL DEATH PROTEIN 5"/>
    <property type="match status" value="1"/>
</dbReference>
<evidence type="ECO:0000313" key="2">
    <source>
        <dbReference type="EMBL" id="ACF09605.1"/>
    </source>
</evidence>
<dbReference type="PANTHER" id="PTHR10840">
    <property type="entry name" value="PROGRAMMED CELL DEATH PROTEIN 5"/>
    <property type="match status" value="1"/>
</dbReference>
<dbReference type="PIRSF" id="PIRSF015730">
    <property type="entry name" value="TFAR19"/>
    <property type="match status" value="1"/>
</dbReference>
<dbReference type="GO" id="GO:0003677">
    <property type="term" value="F:DNA binding"/>
    <property type="evidence" value="ECO:0007669"/>
    <property type="project" value="InterPro"/>
</dbReference>
<dbReference type="InterPro" id="IPR036883">
    <property type="entry name" value="PDCD5-like_sf"/>
</dbReference>
<dbReference type="AlphaFoldDB" id="B3V5R1"/>
<sequence length="93" mass="10644">MAESNENIDQQANSQQKQEAIREQMLKVLLTTEARERLANIKMVKPDVAKMIEDQIIQLASSGKINKSITDEEIKGFLSSVQKPQKDFKIRWA</sequence>
<protein>
    <recommendedName>
        <fullName evidence="3">DNA-binding protein</fullName>
    </recommendedName>
</protein>
<dbReference type="SUPFAM" id="SSF46950">
    <property type="entry name" value="Double-stranded DNA-binding domain"/>
    <property type="match status" value="1"/>
</dbReference>
<reference evidence="2" key="1">
    <citation type="journal article" date="2008" name="ISME J.">
        <title>Hindsight in the relative abundance, metabolic potential and genome dynamics of uncultivated marine archaea from comparative metagenomic analyses of bathypelagic plankton of different oceanic regions.</title>
        <authorList>
            <person name="Martin-Cuadrado A.B."/>
            <person name="Rodriguez-Valera F."/>
            <person name="Moreira D."/>
            <person name="Alba J.C."/>
            <person name="Ivars-Martinez E."/>
            <person name="Henn M.R."/>
            <person name="Talla E."/>
            <person name="Lopez-Garcia P."/>
        </authorList>
    </citation>
    <scope>NUCLEOTIDE SEQUENCE</scope>
</reference>
<comment type="similarity">
    <text evidence="1">Belongs to the PDCD5 family.</text>
</comment>
<dbReference type="InterPro" id="IPR002836">
    <property type="entry name" value="PDCD5-like"/>
</dbReference>
<dbReference type="Gene3D" id="1.10.8.140">
    <property type="entry name" value="PDCD5-like"/>
    <property type="match status" value="1"/>
</dbReference>
<dbReference type="EMBL" id="EU686620">
    <property type="protein sequence ID" value="ACF09605.1"/>
    <property type="molecule type" value="Genomic_DNA"/>
</dbReference>